<reference evidence="2 3" key="1">
    <citation type="submission" date="2018-10" db="EMBL/GenBank/DDBJ databases">
        <title>Phylogenomics of Brevibacillus.</title>
        <authorList>
            <person name="Dunlap C."/>
        </authorList>
    </citation>
    <scope>NUCLEOTIDE SEQUENCE [LARGE SCALE GENOMIC DNA]</scope>
    <source>
        <strain evidence="2 3">JCM 15716</strain>
    </source>
</reference>
<feature type="transmembrane region" description="Helical" evidence="1">
    <location>
        <begin position="161"/>
        <end position="180"/>
    </location>
</feature>
<keyword evidence="1" id="KW-1133">Transmembrane helix</keyword>
<feature type="transmembrane region" description="Helical" evidence="1">
    <location>
        <begin position="338"/>
        <end position="357"/>
    </location>
</feature>
<dbReference type="OrthoDB" id="82335at2"/>
<evidence type="ECO:0008006" key="4">
    <source>
        <dbReference type="Google" id="ProtNLM"/>
    </source>
</evidence>
<name>A0A3M8DAX4_9BACL</name>
<feature type="transmembrane region" description="Helical" evidence="1">
    <location>
        <begin position="29"/>
        <end position="49"/>
    </location>
</feature>
<comment type="caution">
    <text evidence="2">The sequence shown here is derived from an EMBL/GenBank/DDBJ whole genome shotgun (WGS) entry which is preliminary data.</text>
</comment>
<feature type="transmembrane region" description="Helical" evidence="1">
    <location>
        <begin position="299"/>
        <end position="318"/>
    </location>
</feature>
<evidence type="ECO:0000313" key="3">
    <source>
        <dbReference type="Proteomes" id="UP000271031"/>
    </source>
</evidence>
<evidence type="ECO:0000256" key="1">
    <source>
        <dbReference type="SAM" id="Phobius"/>
    </source>
</evidence>
<keyword evidence="1" id="KW-0472">Membrane</keyword>
<gene>
    <name evidence="2" type="ORF">EDM56_19715</name>
</gene>
<accession>A0A3M8DAX4</accession>
<keyword evidence="3" id="KW-1185">Reference proteome</keyword>
<protein>
    <recommendedName>
        <fullName evidence="4">Multi-TM2 domain-containing protein</fullName>
    </recommendedName>
</protein>
<feature type="transmembrane region" description="Helical" evidence="1">
    <location>
        <begin position="136"/>
        <end position="155"/>
    </location>
</feature>
<feature type="transmembrane region" description="Helical" evidence="1">
    <location>
        <begin position="251"/>
        <end position="270"/>
    </location>
</feature>
<feature type="transmembrane region" description="Helical" evidence="1">
    <location>
        <begin position="213"/>
        <end position="231"/>
    </location>
</feature>
<feature type="transmembrane region" description="Helical" evidence="1">
    <location>
        <begin position="6"/>
        <end position="22"/>
    </location>
</feature>
<dbReference type="Proteomes" id="UP000271031">
    <property type="component" value="Unassembled WGS sequence"/>
</dbReference>
<proteinExistence type="predicted"/>
<dbReference type="EMBL" id="RHHQ01000015">
    <property type="protein sequence ID" value="RNB85138.1"/>
    <property type="molecule type" value="Genomic_DNA"/>
</dbReference>
<dbReference type="AlphaFoldDB" id="A0A3M8DAX4"/>
<feature type="transmembrane region" description="Helical" evidence="1">
    <location>
        <begin position="55"/>
        <end position="77"/>
    </location>
</feature>
<organism evidence="2 3">
    <name type="scientific">Brevibacillus fluminis</name>
    <dbReference type="NCBI Taxonomy" id="511487"/>
    <lineage>
        <taxon>Bacteria</taxon>
        <taxon>Bacillati</taxon>
        <taxon>Bacillota</taxon>
        <taxon>Bacilli</taxon>
        <taxon>Bacillales</taxon>
        <taxon>Paenibacillaceae</taxon>
        <taxon>Brevibacillus</taxon>
    </lineage>
</organism>
<sequence>MNKNGIIAFFLSAIPGAAHLYLQRNVRAIVYALCFFGPLFLGIMLAFAMNDGKPMVLGIVSIVTWIINVIDVLVFLARRPAVATAQPSVIGEEEHGYTSRQPGEGAAEQRERFYTILLSPIPGLAHFQMGLMNRGVTFLVGFFGTLVMILFVTALTHQSGFLVFLGVLPVIWLYALFDAVQLVNRKHRGEVLVDRTVFEDFEQNRGEGKKSRVLAIFLSAFPGAGHMYLGLQKRGFQLMVGFLLSIYVLDVLRLSLFLFLIPLIWFYSFFDALQQLARYNRGEAQDVPVVRWLPNHQRWMGIVLLILGGYYLLDQVLFDILGQFYPEASRLAQWIETYFQTFIVSTLLIGGGIKLLLGSKPKKGV</sequence>
<dbReference type="RefSeq" id="WP_122919623.1">
    <property type="nucleotide sequence ID" value="NZ_RHHQ01000015.1"/>
</dbReference>
<keyword evidence="1" id="KW-0812">Transmembrane</keyword>
<evidence type="ECO:0000313" key="2">
    <source>
        <dbReference type="EMBL" id="RNB85138.1"/>
    </source>
</evidence>